<keyword evidence="3" id="KW-1185">Reference proteome</keyword>
<evidence type="ECO:0000313" key="2">
    <source>
        <dbReference type="EMBL" id="MFD1203266.1"/>
    </source>
</evidence>
<comment type="caution">
    <text evidence="2">The sequence shown here is derived from an EMBL/GenBank/DDBJ whole genome shotgun (WGS) entry which is preliminary data.</text>
</comment>
<gene>
    <name evidence="2" type="ORF">ACFQ3U_15320</name>
</gene>
<proteinExistence type="predicted"/>
<evidence type="ECO:0000256" key="1">
    <source>
        <dbReference type="SAM" id="MobiDB-lite"/>
    </source>
</evidence>
<sequence length="257" mass="27575">MDLVREVRSSRNAAREELGRYRVNRKAAVITLLAASIALTGALTGCAQQAPAQPAASEQAEASTKEAPEQAPEVWERFTDPRIPHSFELPPGWSVTELGADPATDSYLFGVLNPAGEQKLQFSNRAQGMGGSCGPADPVLELEELDSREVELPGYVAAAPDSDRYAAPRIVFQAAPVDGAVVASLSLADSVPLPGCMQYNLLQVEQGPALFTTNIQLSSYSLDNQWVFASIDEAKAYAETEEYEQLVRVLGSLSFTA</sequence>
<evidence type="ECO:0008006" key="4">
    <source>
        <dbReference type="Google" id="ProtNLM"/>
    </source>
</evidence>
<evidence type="ECO:0000313" key="3">
    <source>
        <dbReference type="Proteomes" id="UP001597181"/>
    </source>
</evidence>
<feature type="region of interest" description="Disordered" evidence="1">
    <location>
        <begin position="54"/>
        <end position="73"/>
    </location>
</feature>
<dbReference type="EMBL" id="JBHTLY010000010">
    <property type="protein sequence ID" value="MFD1203266.1"/>
    <property type="molecule type" value="Genomic_DNA"/>
</dbReference>
<reference evidence="3" key="1">
    <citation type="journal article" date="2019" name="Int. J. Syst. Evol. Microbiol.">
        <title>The Global Catalogue of Microorganisms (GCM) 10K type strain sequencing project: providing services to taxonomists for standard genome sequencing and annotation.</title>
        <authorList>
            <consortium name="The Broad Institute Genomics Platform"/>
            <consortium name="The Broad Institute Genome Sequencing Center for Infectious Disease"/>
            <person name="Wu L."/>
            <person name="Ma J."/>
        </authorList>
    </citation>
    <scope>NUCLEOTIDE SEQUENCE [LARGE SCALE GENOMIC DNA]</scope>
    <source>
        <strain evidence="3">CCUG 50213</strain>
    </source>
</reference>
<dbReference type="Proteomes" id="UP001597181">
    <property type="component" value="Unassembled WGS sequence"/>
</dbReference>
<protein>
    <recommendedName>
        <fullName evidence="4">Lipoprotein LpqN</fullName>
    </recommendedName>
</protein>
<name>A0ABW3TR78_9MICO</name>
<accession>A0ABW3TR78</accession>
<organism evidence="2 3">
    <name type="scientific">Leucobacter albus</name>
    <dbReference type="NCBI Taxonomy" id="272210"/>
    <lineage>
        <taxon>Bacteria</taxon>
        <taxon>Bacillati</taxon>
        <taxon>Actinomycetota</taxon>
        <taxon>Actinomycetes</taxon>
        <taxon>Micrococcales</taxon>
        <taxon>Microbacteriaceae</taxon>
        <taxon>Leucobacter</taxon>
    </lineage>
</organism>
<feature type="compositionally biased region" description="Basic and acidic residues" evidence="1">
    <location>
        <begin position="63"/>
        <end position="73"/>
    </location>
</feature>
<dbReference type="RefSeq" id="WP_343962173.1">
    <property type="nucleotide sequence ID" value="NZ_BAAAKZ010000015.1"/>
</dbReference>